<evidence type="ECO:0000256" key="2">
    <source>
        <dbReference type="SAM" id="SignalP"/>
    </source>
</evidence>
<protein>
    <submittedName>
        <fullName evidence="3">Uncharacterized protein</fullName>
    </submittedName>
</protein>
<gene>
    <name evidence="3" type="ORF">M501DRAFT_994825</name>
</gene>
<keyword evidence="2" id="KW-0732">Signal</keyword>
<accession>A0A9P4VU30</accession>
<feature type="region of interest" description="Disordered" evidence="1">
    <location>
        <begin position="203"/>
        <end position="222"/>
    </location>
</feature>
<name>A0A9P4VU30_9PEZI</name>
<sequence>MASLAQILTLILPFLHHSLALRIPSPPPLMEPYTPTAVASKEVERFKKDPLDVFAQRLVGLHNEATVSTTFTTEITSTTTLDPYATGIEIPFVITKTSKRAVHNVAARGYTDAPEVVYDEWTTATPTAAAPMKRDHTHITPTAAIDSYVPASEDLKFVPRPEWAVFAKPCNEDGDIEACETLLDTYNSKRGIPTTTPFPFPHLFSPNIDEKQEERDSSALRDRYPTNELYPRRNLRSYTLPPYRPSTFASVVRRNTLASGPQERYFTYPPYPSYEDWVSSLSVWMVAHSMTPTPFNPYPNYTPPPASTPTPSTSTANPAGTDIALGTGIVHPSKPGEPASAIPDAEKRAIVTLEPRALDSNTPFSLHPLPTFVENDPELAGRTIVARLDPTFSVDGEDVVAEETSTGRVV</sequence>
<dbReference type="AlphaFoldDB" id="A0A9P4VU30"/>
<keyword evidence="4" id="KW-1185">Reference proteome</keyword>
<reference evidence="3" key="1">
    <citation type="journal article" date="2020" name="Stud. Mycol.">
        <title>101 Dothideomycetes genomes: a test case for predicting lifestyles and emergence of pathogens.</title>
        <authorList>
            <person name="Haridas S."/>
            <person name="Albert R."/>
            <person name="Binder M."/>
            <person name="Bloem J."/>
            <person name="Labutti K."/>
            <person name="Salamov A."/>
            <person name="Andreopoulos B."/>
            <person name="Baker S."/>
            <person name="Barry K."/>
            <person name="Bills G."/>
            <person name="Bluhm B."/>
            <person name="Cannon C."/>
            <person name="Castanera R."/>
            <person name="Culley D."/>
            <person name="Daum C."/>
            <person name="Ezra D."/>
            <person name="Gonzalez J."/>
            <person name="Henrissat B."/>
            <person name="Kuo A."/>
            <person name="Liang C."/>
            <person name="Lipzen A."/>
            <person name="Lutzoni F."/>
            <person name="Magnuson J."/>
            <person name="Mondo S."/>
            <person name="Nolan M."/>
            <person name="Ohm R."/>
            <person name="Pangilinan J."/>
            <person name="Park H.-J."/>
            <person name="Ramirez L."/>
            <person name="Alfaro M."/>
            <person name="Sun H."/>
            <person name="Tritt A."/>
            <person name="Yoshinaga Y."/>
            <person name="Zwiers L.-H."/>
            <person name="Turgeon B."/>
            <person name="Goodwin S."/>
            <person name="Spatafora J."/>
            <person name="Crous P."/>
            <person name="Grigoriev I."/>
        </authorList>
    </citation>
    <scope>NUCLEOTIDE SEQUENCE</scope>
    <source>
        <strain evidence="3">CBS 101060</strain>
    </source>
</reference>
<dbReference type="EMBL" id="MU006089">
    <property type="protein sequence ID" value="KAF2843793.1"/>
    <property type="molecule type" value="Genomic_DNA"/>
</dbReference>
<organism evidence="3 4">
    <name type="scientific">Patellaria atrata CBS 101060</name>
    <dbReference type="NCBI Taxonomy" id="1346257"/>
    <lineage>
        <taxon>Eukaryota</taxon>
        <taxon>Fungi</taxon>
        <taxon>Dikarya</taxon>
        <taxon>Ascomycota</taxon>
        <taxon>Pezizomycotina</taxon>
        <taxon>Dothideomycetes</taxon>
        <taxon>Dothideomycetes incertae sedis</taxon>
        <taxon>Patellariales</taxon>
        <taxon>Patellariaceae</taxon>
        <taxon>Patellaria</taxon>
    </lineage>
</organism>
<feature type="signal peptide" evidence="2">
    <location>
        <begin position="1"/>
        <end position="20"/>
    </location>
</feature>
<evidence type="ECO:0000313" key="3">
    <source>
        <dbReference type="EMBL" id="KAF2843793.1"/>
    </source>
</evidence>
<dbReference type="Proteomes" id="UP000799429">
    <property type="component" value="Unassembled WGS sequence"/>
</dbReference>
<proteinExistence type="predicted"/>
<feature type="chain" id="PRO_5040115937" evidence="2">
    <location>
        <begin position="21"/>
        <end position="410"/>
    </location>
</feature>
<comment type="caution">
    <text evidence="3">The sequence shown here is derived from an EMBL/GenBank/DDBJ whole genome shotgun (WGS) entry which is preliminary data.</text>
</comment>
<evidence type="ECO:0000256" key="1">
    <source>
        <dbReference type="SAM" id="MobiDB-lite"/>
    </source>
</evidence>
<feature type="compositionally biased region" description="Basic and acidic residues" evidence="1">
    <location>
        <begin position="208"/>
        <end position="222"/>
    </location>
</feature>
<evidence type="ECO:0000313" key="4">
    <source>
        <dbReference type="Proteomes" id="UP000799429"/>
    </source>
</evidence>